<feature type="domain" description="RNA polymerase sigma factor 70 region 4 type 2" evidence="7">
    <location>
        <begin position="149"/>
        <end position="198"/>
    </location>
</feature>
<protein>
    <submittedName>
        <fullName evidence="8">RNA polymerase sigma-70 factor</fullName>
    </submittedName>
</protein>
<dbReference type="SUPFAM" id="SSF88946">
    <property type="entry name" value="Sigma2 domain of RNA polymerase sigma factors"/>
    <property type="match status" value="1"/>
</dbReference>
<evidence type="ECO:0000256" key="4">
    <source>
        <dbReference type="ARBA" id="ARBA00023163"/>
    </source>
</evidence>
<dbReference type="GO" id="GO:0003677">
    <property type="term" value="F:DNA binding"/>
    <property type="evidence" value="ECO:0007669"/>
    <property type="project" value="InterPro"/>
</dbReference>
<keyword evidence="9" id="KW-1185">Reference proteome</keyword>
<dbReference type="GO" id="GO:0016987">
    <property type="term" value="F:sigma factor activity"/>
    <property type="evidence" value="ECO:0007669"/>
    <property type="project" value="UniProtKB-KW"/>
</dbReference>
<dbReference type="SUPFAM" id="SSF88659">
    <property type="entry name" value="Sigma3 and sigma4 domains of RNA polymerase sigma factors"/>
    <property type="match status" value="1"/>
</dbReference>
<keyword evidence="5" id="KW-0812">Transmembrane</keyword>
<keyword evidence="5" id="KW-1133">Transmembrane helix</keyword>
<dbReference type="InterPro" id="IPR007627">
    <property type="entry name" value="RNA_pol_sigma70_r2"/>
</dbReference>
<dbReference type="PANTHER" id="PTHR43133:SF46">
    <property type="entry name" value="RNA POLYMERASE SIGMA-70 FACTOR ECF SUBFAMILY"/>
    <property type="match status" value="1"/>
</dbReference>
<evidence type="ECO:0000256" key="3">
    <source>
        <dbReference type="ARBA" id="ARBA00023082"/>
    </source>
</evidence>
<evidence type="ECO:0000259" key="7">
    <source>
        <dbReference type="Pfam" id="PF08281"/>
    </source>
</evidence>
<dbReference type="InterPro" id="IPR039425">
    <property type="entry name" value="RNA_pol_sigma-70-like"/>
</dbReference>
<feature type="domain" description="RNA polymerase sigma-70 region 2" evidence="6">
    <location>
        <begin position="52"/>
        <end position="116"/>
    </location>
</feature>
<dbReference type="Gene3D" id="1.10.10.10">
    <property type="entry name" value="Winged helix-like DNA-binding domain superfamily/Winged helix DNA-binding domain"/>
    <property type="match status" value="1"/>
</dbReference>
<keyword evidence="5" id="KW-0472">Membrane</keyword>
<evidence type="ECO:0000256" key="5">
    <source>
        <dbReference type="SAM" id="Phobius"/>
    </source>
</evidence>
<dbReference type="InterPro" id="IPR014327">
    <property type="entry name" value="RNA_pol_sigma70_bacteroid"/>
</dbReference>
<dbReference type="OrthoDB" id="659948at2"/>
<organism evidence="8 9">
    <name type="scientific">Pedobacter jejuensis</name>
    <dbReference type="NCBI Taxonomy" id="1268550"/>
    <lineage>
        <taxon>Bacteria</taxon>
        <taxon>Pseudomonadati</taxon>
        <taxon>Bacteroidota</taxon>
        <taxon>Sphingobacteriia</taxon>
        <taxon>Sphingobacteriales</taxon>
        <taxon>Sphingobacteriaceae</taxon>
        <taxon>Pedobacter</taxon>
    </lineage>
</organism>
<feature type="transmembrane region" description="Helical" evidence="5">
    <location>
        <begin position="12"/>
        <end position="31"/>
    </location>
</feature>
<comment type="caution">
    <text evidence="8">The sequence shown here is derived from an EMBL/GenBank/DDBJ whole genome shotgun (WGS) entry which is preliminary data.</text>
</comment>
<dbReference type="InterPro" id="IPR013249">
    <property type="entry name" value="RNA_pol_sigma70_r4_t2"/>
</dbReference>
<dbReference type="Pfam" id="PF04542">
    <property type="entry name" value="Sigma70_r2"/>
    <property type="match status" value="1"/>
</dbReference>
<keyword evidence="2" id="KW-0805">Transcription regulation</keyword>
<evidence type="ECO:0000256" key="2">
    <source>
        <dbReference type="ARBA" id="ARBA00023015"/>
    </source>
</evidence>
<dbReference type="EMBL" id="RBEE01000004">
    <property type="protein sequence ID" value="RNL55767.1"/>
    <property type="molecule type" value="Genomic_DNA"/>
</dbReference>
<evidence type="ECO:0000256" key="1">
    <source>
        <dbReference type="ARBA" id="ARBA00010641"/>
    </source>
</evidence>
<sequence length="221" mass="25417">MLIPALNFNRQYYHLVIIFVCLQIMVSITHLSDKELLQLLQTGDEAAFSEIFNRYWERLSSYSIGLTKSEEESADIVQEIFISLWNRREHLSINGSLGPYLIKSAKNLSLRYIQRNVHSTEFVEKLAEFIADNSQDIEENISLKELQIEIDNAIAKIPKKMLAIYLLSRDEQLSYREISEKLSISEGTVKKQISNALKIISTSLKGKISVVTYALLLQFLK</sequence>
<gene>
    <name evidence="8" type="ORF">D7004_03145</name>
</gene>
<evidence type="ECO:0000313" key="8">
    <source>
        <dbReference type="EMBL" id="RNL55767.1"/>
    </source>
</evidence>
<name>A0A3N0C0P2_9SPHI</name>
<dbReference type="InterPro" id="IPR013324">
    <property type="entry name" value="RNA_pol_sigma_r3/r4-like"/>
</dbReference>
<dbReference type="PANTHER" id="PTHR43133">
    <property type="entry name" value="RNA POLYMERASE ECF-TYPE SIGMA FACTO"/>
    <property type="match status" value="1"/>
</dbReference>
<dbReference type="NCBIfam" id="TIGR02937">
    <property type="entry name" value="sigma70-ECF"/>
    <property type="match status" value="1"/>
</dbReference>
<dbReference type="InterPro" id="IPR014284">
    <property type="entry name" value="RNA_pol_sigma-70_dom"/>
</dbReference>
<dbReference type="Pfam" id="PF08281">
    <property type="entry name" value="Sigma70_r4_2"/>
    <property type="match status" value="1"/>
</dbReference>
<dbReference type="NCBIfam" id="TIGR02985">
    <property type="entry name" value="Sig70_bacteroi1"/>
    <property type="match status" value="1"/>
</dbReference>
<reference evidence="8 9" key="1">
    <citation type="submission" date="2018-10" db="EMBL/GenBank/DDBJ databases">
        <title>Genome sequencing of Pedobacter jejuensis TNB23.</title>
        <authorList>
            <person name="Cho Y.-J."/>
            <person name="Cho A."/>
            <person name="Kim O.-S."/>
        </authorList>
    </citation>
    <scope>NUCLEOTIDE SEQUENCE [LARGE SCALE GENOMIC DNA]</scope>
    <source>
        <strain evidence="8 9">TNB23</strain>
    </source>
</reference>
<comment type="similarity">
    <text evidence="1">Belongs to the sigma-70 factor family. ECF subfamily.</text>
</comment>
<dbReference type="Gene3D" id="1.10.1740.10">
    <property type="match status" value="1"/>
</dbReference>
<accession>A0A3N0C0P2</accession>
<dbReference type="AlphaFoldDB" id="A0A3N0C0P2"/>
<dbReference type="GO" id="GO:0006352">
    <property type="term" value="P:DNA-templated transcription initiation"/>
    <property type="evidence" value="ECO:0007669"/>
    <property type="project" value="InterPro"/>
</dbReference>
<keyword evidence="4" id="KW-0804">Transcription</keyword>
<dbReference type="InterPro" id="IPR013325">
    <property type="entry name" value="RNA_pol_sigma_r2"/>
</dbReference>
<evidence type="ECO:0000313" key="9">
    <source>
        <dbReference type="Proteomes" id="UP000274046"/>
    </source>
</evidence>
<evidence type="ECO:0000259" key="6">
    <source>
        <dbReference type="Pfam" id="PF04542"/>
    </source>
</evidence>
<dbReference type="Proteomes" id="UP000274046">
    <property type="component" value="Unassembled WGS sequence"/>
</dbReference>
<dbReference type="InterPro" id="IPR036388">
    <property type="entry name" value="WH-like_DNA-bd_sf"/>
</dbReference>
<proteinExistence type="inferred from homology"/>
<keyword evidence="3" id="KW-0731">Sigma factor</keyword>